<evidence type="ECO:0000313" key="2">
    <source>
        <dbReference type="EMBL" id="OVA04351.1"/>
    </source>
</evidence>
<sequence length="194" mass="22945">MSEVSSDLAIELGEASFSLDRMKLEEIRDTPQLDNLMSSLSFSFDINSLPSALENEFRNLKKTEEILLKGIYHFMRLQRNLTELDLNREKIAEDRDFIQEEHLKMKAEYLSTKEEFTNLKKTKKTMRHCNYYLMRLRRYVTEIQQDLARIDLRREVIVQTRDLLGENLLGAKAEYLSTRKEFMQRVVKLKAGLS</sequence>
<organism evidence="2 3">
    <name type="scientific">Macleaya cordata</name>
    <name type="common">Five-seeded plume-poppy</name>
    <name type="synonym">Bocconia cordata</name>
    <dbReference type="NCBI Taxonomy" id="56857"/>
    <lineage>
        <taxon>Eukaryota</taxon>
        <taxon>Viridiplantae</taxon>
        <taxon>Streptophyta</taxon>
        <taxon>Embryophyta</taxon>
        <taxon>Tracheophyta</taxon>
        <taxon>Spermatophyta</taxon>
        <taxon>Magnoliopsida</taxon>
        <taxon>Ranunculales</taxon>
        <taxon>Papaveraceae</taxon>
        <taxon>Papaveroideae</taxon>
        <taxon>Macleaya</taxon>
    </lineage>
</organism>
<keyword evidence="3" id="KW-1185">Reference proteome</keyword>
<evidence type="ECO:0000256" key="1">
    <source>
        <dbReference type="SAM" id="Coils"/>
    </source>
</evidence>
<name>A0A200Q1J7_MACCD</name>
<dbReference type="EMBL" id="MVGT01003318">
    <property type="protein sequence ID" value="OVA04351.1"/>
    <property type="molecule type" value="Genomic_DNA"/>
</dbReference>
<accession>A0A200Q1J7</accession>
<protein>
    <submittedName>
        <fullName evidence="2">Uncharacterized protein</fullName>
    </submittedName>
</protein>
<dbReference type="AlphaFoldDB" id="A0A200Q1J7"/>
<keyword evidence="1" id="KW-0175">Coiled coil</keyword>
<reference evidence="2 3" key="1">
    <citation type="journal article" date="2017" name="Mol. Plant">
        <title>The Genome of Medicinal Plant Macleaya cordata Provides New Insights into Benzylisoquinoline Alkaloids Metabolism.</title>
        <authorList>
            <person name="Liu X."/>
            <person name="Liu Y."/>
            <person name="Huang P."/>
            <person name="Ma Y."/>
            <person name="Qing Z."/>
            <person name="Tang Q."/>
            <person name="Cao H."/>
            <person name="Cheng P."/>
            <person name="Zheng Y."/>
            <person name="Yuan Z."/>
            <person name="Zhou Y."/>
            <person name="Liu J."/>
            <person name="Tang Z."/>
            <person name="Zhuo Y."/>
            <person name="Zhang Y."/>
            <person name="Yu L."/>
            <person name="Huang J."/>
            <person name="Yang P."/>
            <person name="Peng Q."/>
            <person name="Zhang J."/>
            <person name="Jiang W."/>
            <person name="Zhang Z."/>
            <person name="Lin K."/>
            <person name="Ro D.K."/>
            <person name="Chen X."/>
            <person name="Xiong X."/>
            <person name="Shang Y."/>
            <person name="Huang S."/>
            <person name="Zeng J."/>
        </authorList>
    </citation>
    <scope>NUCLEOTIDE SEQUENCE [LARGE SCALE GENOMIC DNA]</scope>
    <source>
        <strain evidence="3">cv. BLH2017</strain>
        <tissue evidence="2">Root</tissue>
    </source>
</reference>
<dbReference type="InParanoid" id="A0A200Q1J7"/>
<gene>
    <name evidence="2" type="ORF">BVC80_1395g61</name>
</gene>
<feature type="coiled-coil region" evidence="1">
    <location>
        <begin position="74"/>
        <end position="101"/>
    </location>
</feature>
<dbReference type="Proteomes" id="UP000195402">
    <property type="component" value="Unassembled WGS sequence"/>
</dbReference>
<evidence type="ECO:0000313" key="3">
    <source>
        <dbReference type="Proteomes" id="UP000195402"/>
    </source>
</evidence>
<comment type="caution">
    <text evidence="2">The sequence shown here is derived from an EMBL/GenBank/DDBJ whole genome shotgun (WGS) entry which is preliminary data.</text>
</comment>
<proteinExistence type="predicted"/>